<keyword evidence="1" id="KW-0812">Transmembrane</keyword>
<dbReference type="AlphaFoldDB" id="A0AAW1W3D7"/>
<comment type="caution">
    <text evidence="2">The sequence shown here is derived from an EMBL/GenBank/DDBJ whole genome shotgun (WGS) entry which is preliminary data.</text>
</comment>
<protein>
    <submittedName>
        <fullName evidence="2">Uncharacterized protein</fullName>
    </submittedName>
</protein>
<sequence length="141" mass="15922">MSRRHRTTQSVEELKAEVKARLSGGIEGNHSLNVLQDWCHPCVKDRPVEELKAEVKARDHAMQHIKGMVAFNYRICMPVALVILLITVGSLMRLKTLEICVQECAKAICGCTHFISVLHSAISIWELKENGTKWMAKWNGV</sequence>
<evidence type="ECO:0000313" key="2">
    <source>
        <dbReference type="EMBL" id="KAK9919430.1"/>
    </source>
</evidence>
<name>A0AAW1W3D7_RUBAR</name>
<organism evidence="2 3">
    <name type="scientific">Rubus argutus</name>
    <name type="common">Southern blackberry</name>
    <dbReference type="NCBI Taxonomy" id="59490"/>
    <lineage>
        <taxon>Eukaryota</taxon>
        <taxon>Viridiplantae</taxon>
        <taxon>Streptophyta</taxon>
        <taxon>Embryophyta</taxon>
        <taxon>Tracheophyta</taxon>
        <taxon>Spermatophyta</taxon>
        <taxon>Magnoliopsida</taxon>
        <taxon>eudicotyledons</taxon>
        <taxon>Gunneridae</taxon>
        <taxon>Pentapetalae</taxon>
        <taxon>rosids</taxon>
        <taxon>fabids</taxon>
        <taxon>Rosales</taxon>
        <taxon>Rosaceae</taxon>
        <taxon>Rosoideae</taxon>
        <taxon>Rosoideae incertae sedis</taxon>
        <taxon>Rubus</taxon>
    </lineage>
</organism>
<accession>A0AAW1W3D7</accession>
<reference evidence="2 3" key="1">
    <citation type="journal article" date="2023" name="G3 (Bethesda)">
        <title>A chromosome-length genome assembly and annotation of blackberry (Rubus argutus, cv. 'Hillquist').</title>
        <authorList>
            <person name="Bruna T."/>
            <person name="Aryal R."/>
            <person name="Dudchenko O."/>
            <person name="Sargent D.J."/>
            <person name="Mead D."/>
            <person name="Buti M."/>
            <person name="Cavallini A."/>
            <person name="Hytonen T."/>
            <person name="Andres J."/>
            <person name="Pham M."/>
            <person name="Weisz D."/>
            <person name="Mascagni F."/>
            <person name="Usai G."/>
            <person name="Natali L."/>
            <person name="Bassil N."/>
            <person name="Fernandez G.E."/>
            <person name="Lomsadze A."/>
            <person name="Armour M."/>
            <person name="Olukolu B."/>
            <person name="Poorten T."/>
            <person name="Britton C."/>
            <person name="Davik J."/>
            <person name="Ashrafi H."/>
            <person name="Aiden E.L."/>
            <person name="Borodovsky M."/>
            <person name="Worthington M."/>
        </authorList>
    </citation>
    <scope>NUCLEOTIDE SEQUENCE [LARGE SCALE GENOMIC DNA]</scope>
    <source>
        <strain evidence="2">PI 553951</strain>
    </source>
</reference>
<keyword evidence="1" id="KW-1133">Transmembrane helix</keyword>
<feature type="transmembrane region" description="Helical" evidence="1">
    <location>
        <begin position="71"/>
        <end position="92"/>
    </location>
</feature>
<dbReference type="Proteomes" id="UP001457282">
    <property type="component" value="Unassembled WGS sequence"/>
</dbReference>
<gene>
    <name evidence="2" type="ORF">M0R45_028022</name>
</gene>
<proteinExistence type="predicted"/>
<evidence type="ECO:0000313" key="3">
    <source>
        <dbReference type="Proteomes" id="UP001457282"/>
    </source>
</evidence>
<evidence type="ECO:0000256" key="1">
    <source>
        <dbReference type="SAM" id="Phobius"/>
    </source>
</evidence>
<keyword evidence="3" id="KW-1185">Reference proteome</keyword>
<keyword evidence="1" id="KW-0472">Membrane</keyword>
<dbReference type="EMBL" id="JBEDUW010000006">
    <property type="protein sequence ID" value="KAK9919430.1"/>
    <property type="molecule type" value="Genomic_DNA"/>
</dbReference>